<dbReference type="AlphaFoldDB" id="A0A086Y3A1"/>
<evidence type="ECO:0000313" key="2">
    <source>
        <dbReference type="Proteomes" id="UP000028826"/>
    </source>
</evidence>
<dbReference type="RefSeq" id="WP_035711402.1">
    <property type="nucleotide sequence ID" value="NZ_CP035513.1"/>
</dbReference>
<dbReference type="GeneID" id="39676112"/>
<protein>
    <submittedName>
        <fullName evidence="1">Uncharacterized protein</fullName>
    </submittedName>
</protein>
<organism evidence="1 2">
    <name type="scientific">Haematobacter massiliensis</name>
    <dbReference type="NCBI Taxonomy" id="195105"/>
    <lineage>
        <taxon>Bacteria</taxon>
        <taxon>Pseudomonadati</taxon>
        <taxon>Pseudomonadota</taxon>
        <taxon>Alphaproteobacteria</taxon>
        <taxon>Rhodobacterales</taxon>
        <taxon>Paracoccaceae</taxon>
        <taxon>Haematobacter</taxon>
    </lineage>
</organism>
<gene>
    <name evidence="1" type="ORF">CN97_17430</name>
</gene>
<dbReference type="EMBL" id="JGYG01000007">
    <property type="protein sequence ID" value="KFI28751.1"/>
    <property type="molecule type" value="Genomic_DNA"/>
</dbReference>
<comment type="caution">
    <text evidence="1">The sequence shown here is derived from an EMBL/GenBank/DDBJ whole genome shotgun (WGS) entry which is preliminary data.</text>
</comment>
<proteinExistence type="predicted"/>
<sequence length="84" mass="8683">MLTRVEVLLALPLSQGGFRIGALAHRVTADGAAIAGAMPDDVADPGMEHVSGLRARPQQSRASRIGHVMQTRGPAMAKADILAG</sequence>
<keyword evidence="2" id="KW-1185">Reference proteome</keyword>
<accession>A0A086Y3A1</accession>
<reference evidence="1 2" key="1">
    <citation type="submission" date="2014-03" db="EMBL/GenBank/DDBJ databases">
        <title>Genome of Haematobacter massiliensis CCUG 47968.</title>
        <authorList>
            <person name="Wang D."/>
            <person name="Wang G."/>
        </authorList>
    </citation>
    <scope>NUCLEOTIDE SEQUENCE [LARGE SCALE GENOMIC DNA]</scope>
    <source>
        <strain evidence="1 2">CCUG 47968</strain>
    </source>
</reference>
<evidence type="ECO:0000313" key="1">
    <source>
        <dbReference type="EMBL" id="KFI28751.1"/>
    </source>
</evidence>
<dbReference type="Proteomes" id="UP000028826">
    <property type="component" value="Unassembled WGS sequence"/>
</dbReference>
<name>A0A086Y3A1_9RHOB</name>